<accession>A0AAN8Z0S4</accession>
<dbReference type="InterPro" id="IPR011990">
    <property type="entry name" value="TPR-like_helical_dom_sf"/>
</dbReference>
<evidence type="ECO:0000313" key="2">
    <source>
        <dbReference type="EMBL" id="KAK6919215.1"/>
    </source>
</evidence>
<dbReference type="AlphaFoldDB" id="A0AAN8Z0S4"/>
<dbReference type="Proteomes" id="UP001370490">
    <property type="component" value="Unassembled WGS sequence"/>
</dbReference>
<sequence length="87" mass="9655">MKLVTDTRLCGLACFRGYAQGCMPENAFYLFRRMIFEGMFPNHYAFGSILRACKDLGDYGHKLGILQDSVAIACCVFDEIGVSNSVS</sequence>
<keyword evidence="1" id="KW-0677">Repeat</keyword>
<proteinExistence type="predicted"/>
<organism evidence="2 3">
    <name type="scientific">Dillenia turbinata</name>
    <dbReference type="NCBI Taxonomy" id="194707"/>
    <lineage>
        <taxon>Eukaryota</taxon>
        <taxon>Viridiplantae</taxon>
        <taxon>Streptophyta</taxon>
        <taxon>Embryophyta</taxon>
        <taxon>Tracheophyta</taxon>
        <taxon>Spermatophyta</taxon>
        <taxon>Magnoliopsida</taxon>
        <taxon>eudicotyledons</taxon>
        <taxon>Gunneridae</taxon>
        <taxon>Pentapetalae</taxon>
        <taxon>Dilleniales</taxon>
        <taxon>Dilleniaceae</taxon>
        <taxon>Dillenia</taxon>
    </lineage>
</organism>
<protein>
    <recommendedName>
        <fullName evidence="4">Pentatricopeptide repeat-containing protein</fullName>
    </recommendedName>
</protein>
<dbReference type="NCBIfam" id="TIGR00756">
    <property type="entry name" value="PPR"/>
    <property type="match status" value="1"/>
</dbReference>
<evidence type="ECO:0000313" key="3">
    <source>
        <dbReference type="Proteomes" id="UP001370490"/>
    </source>
</evidence>
<gene>
    <name evidence="2" type="ORF">RJ641_015119</name>
</gene>
<name>A0AAN8Z0S4_9MAGN</name>
<dbReference type="Gene3D" id="1.25.40.10">
    <property type="entry name" value="Tetratricopeptide repeat domain"/>
    <property type="match status" value="1"/>
</dbReference>
<evidence type="ECO:0008006" key="4">
    <source>
        <dbReference type="Google" id="ProtNLM"/>
    </source>
</evidence>
<keyword evidence="3" id="KW-1185">Reference proteome</keyword>
<evidence type="ECO:0000256" key="1">
    <source>
        <dbReference type="ARBA" id="ARBA00022737"/>
    </source>
</evidence>
<reference evidence="2 3" key="1">
    <citation type="submission" date="2023-12" db="EMBL/GenBank/DDBJ databases">
        <title>A high-quality genome assembly for Dillenia turbinata (Dilleniales).</title>
        <authorList>
            <person name="Chanderbali A."/>
        </authorList>
    </citation>
    <scope>NUCLEOTIDE SEQUENCE [LARGE SCALE GENOMIC DNA]</scope>
    <source>
        <strain evidence="2">LSX21</strain>
        <tissue evidence="2">Leaf</tissue>
    </source>
</reference>
<dbReference type="EMBL" id="JBAMMX010000021">
    <property type="protein sequence ID" value="KAK6919215.1"/>
    <property type="molecule type" value="Genomic_DNA"/>
</dbReference>
<comment type="caution">
    <text evidence="2">The sequence shown here is derived from an EMBL/GenBank/DDBJ whole genome shotgun (WGS) entry which is preliminary data.</text>
</comment>
<dbReference type="InterPro" id="IPR002885">
    <property type="entry name" value="PPR_rpt"/>
</dbReference>